<evidence type="ECO:0000256" key="5">
    <source>
        <dbReference type="ARBA" id="ARBA00022618"/>
    </source>
</evidence>
<dbReference type="Gene3D" id="3.30.70.3040">
    <property type="match status" value="1"/>
</dbReference>
<dbReference type="GO" id="GO:0051301">
    <property type="term" value="P:cell division"/>
    <property type="evidence" value="ECO:0007669"/>
    <property type="project" value="UniProtKB-KW"/>
</dbReference>
<reference evidence="14 15" key="1">
    <citation type="journal article" date="2016" name="Nat. Commun.">
        <title>Thousands of microbial genomes shed light on interconnected biogeochemical processes in an aquifer system.</title>
        <authorList>
            <person name="Anantharaman K."/>
            <person name="Brown C.T."/>
            <person name="Hug L.A."/>
            <person name="Sharon I."/>
            <person name="Castelle C.J."/>
            <person name="Probst A.J."/>
            <person name="Thomas B.C."/>
            <person name="Singh A."/>
            <person name="Wilkins M.J."/>
            <person name="Karaoz U."/>
            <person name="Brodie E.L."/>
            <person name="Williams K.H."/>
            <person name="Hubbard S.S."/>
            <person name="Banfield J.F."/>
        </authorList>
    </citation>
    <scope>NUCLEOTIDE SEQUENCE [LARGE SCALE GENOMIC DNA]</scope>
</reference>
<keyword evidence="9 10" id="KW-0131">Cell cycle</keyword>
<dbReference type="EMBL" id="METP01000049">
    <property type="protein sequence ID" value="OGC04502.1"/>
    <property type="molecule type" value="Genomic_DNA"/>
</dbReference>
<comment type="caution">
    <text evidence="14">The sequence shown here is derived from an EMBL/GenBank/DDBJ whole genome shotgun (WGS) entry which is preliminary data.</text>
</comment>
<keyword evidence="7 11" id="KW-1133">Transmembrane helix</keyword>
<dbReference type="InterPro" id="IPR003838">
    <property type="entry name" value="ABC3_permease_C"/>
</dbReference>
<dbReference type="NCBIfam" id="NF038347">
    <property type="entry name" value="FtsX_Gpos"/>
    <property type="match status" value="1"/>
</dbReference>
<dbReference type="Proteomes" id="UP000176938">
    <property type="component" value="Unassembled WGS sequence"/>
</dbReference>
<feature type="domain" description="ABC3 transporter permease C-terminal" evidence="12">
    <location>
        <begin position="174"/>
        <end position="294"/>
    </location>
</feature>
<dbReference type="Pfam" id="PF02687">
    <property type="entry name" value="FtsX"/>
    <property type="match status" value="1"/>
</dbReference>
<accession>A0A1F4R8J6</accession>
<evidence type="ECO:0000259" key="12">
    <source>
        <dbReference type="Pfam" id="PF02687"/>
    </source>
</evidence>
<evidence type="ECO:0000313" key="14">
    <source>
        <dbReference type="EMBL" id="OGC04502.1"/>
    </source>
</evidence>
<evidence type="ECO:0000256" key="10">
    <source>
        <dbReference type="PIRNR" id="PIRNR003097"/>
    </source>
</evidence>
<keyword evidence="6 11" id="KW-0812">Transmembrane</keyword>
<dbReference type="InterPro" id="IPR004513">
    <property type="entry name" value="FtsX"/>
</dbReference>
<keyword evidence="4 10" id="KW-1003">Cell membrane</keyword>
<evidence type="ECO:0000256" key="2">
    <source>
        <dbReference type="ARBA" id="ARBA00007379"/>
    </source>
</evidence>
<dbReference type="AlphaFoldDB" id="A0A1F4R8J6"/>
<keyword evidence="5 10" id="KW-0132">Cell division</keyword>
<dbReference type="GO" id="GO:0005886">
    <property type="term" value="C:plasma membrane"/>
    <property type="evidence" value="ECO:0007669"/>
    <property type="project" value="UniProtKB-SubCell"/>
</dbReference>
<feature type="transmembrane region" description="Helical" evidence="11">
    <location>
        <begin position="20"/>
        <end position="48"/>
    </location>
</feature>
<comment type="subcellular location">
    <subcellularLocation>
        <location evidence="1">Cell membrane</location>
        <topology evidence="1">Multi-pass membrane protein</topology>
    </subcellularLocation>
</comment>
<dbReference type="Pfam" id="PF18075">
    <property type="entry name" value="FtsX_ECD"/>
    <property type="match status" value="1"/>
</dbReference>
<dbReference type="InterPro" id="IPR040690">
    <property type="entry name" value="FtsX_ECD"/>
</dbReference>
<dbReference type="InterPro" id="IPR058204">
    <property type="entry name" value="FtsX_firmicutes-type"/>
</dbReference>
<comment type="similarity">
    <text evidence="2 10">Belongs to the ABC-4 integral membrane protein family. FtsX subfamily.</text>
</comment>
<feature type="transmembrane region" description="Helical" evidence="11">
    <location>
        <begin position="262"/>
        <end position="285"/>
    </location>
</feature>
<feature type="transmembrane region" description="Helical" evidence="11">
    <location>
        <begin position="169"/>
        <end position="196"/>
    </location>
</feature>
<evidence type="ECO:0000256" key="8">
    <source>
        <dbReference type="ARBA" id="ARBA00023136"/>
    </source>
</evidence>
<evidence type="ECO:0000256" key="4">
    <source>
        <dbReference type="ARBA" id="ARBA00022475"/>
    </source>
</evidence>
<evidence type="ECO:0000256" key="6">
    <source>
        <dbReference type="ARBA" id="ARBA00022692"/>
    </source>
</evidence>
<evidence type="ECO:0000256" key="11">
    <source>
        <dbReference type="SAM" id="Phobius"/>
    </source>
</evidence>
<sequence>MFSNLEFFLIEALRSFRRGALMSVVSVVTITVALVIFGIFLLSVINLGNIVGMVSSKMDIAAYVDKDLSLETAGALQLEFSKIPGVEKVDFISRAEAWRDFKKELGSQLDLAAVIGENPLPHTFNVKVRTPDLLAQVAKKISEDKSVTEVRYSGKLISQIKSLVDAVRIGGAALVILISFATLLIVVNTIRLTVLARETDIYIMKLVGATNAFVKWPFIIEGVLIGVLGGLSSFLILKIAYDAVSFRLALALPFLPMVRDHFLLAVVYIVMIVGGTALGMLGAYISVSRVLKAEF</sequence>
<proteinExistence type="inferred from homology"/>
<evidence type="ECO:0000256" key="9">
    <source>
        <dbReference type="ARBA" id="ARBA00023306"/>
    </source>
</evidence>
<gene>
    <name evidence="14" type="ORF">A3H38_02220</name>
</gene>
<dbReference type="PANTHER" id="PTHR47755:SF1">
    <property type="entry name" value="CELL DIVISION PROTEIN FTSX"/>
    <property type="match status" value="1"/>
</dbReference>
<feature type="domain" description="FtsX extracellular" evidence="13">
    <location>
        <begin position="59"/>
        <end position="150"/>
    </location>
</feature>
<evidence type="ECO:0000256" key="3">
    <source>
        <dbReference type="ARBA" id="ARBA00021907"/>
    </source>
</evidence>
<dbReference type="PIRSF" id="PIRSF003097">
    <property type="entry name" value="FtsX"/>
    <property type="match status" value="1"/>
</dbReference>
<feature type="transmembrane region" description="Helical" evidence="11">
    <location>
        <begin position="216"/>
        <end position="241"/>
    </location>
</feature>
<evidence type="ECO:0000256" key="7">
    <source>
        <dbReference type="ARBA" id="ARBA00022989"/>
    </source>
</evidence>
<evidence type="ECO:0000313" key="15">
    <source>
        <dbReference type="Proteomes" id="UP000176938"/>
    </source>
</evidence>
<dbReference type="PANTHER" id="PTHR47755">
    <property type="entry name" value="CELL DIVISION PROTEIN FTSX"/>
    <property type="match status" value="1"/>
</dbReference>
<evidence type="ECO:0000256" key="1">
    <source>
        <dbReference type="ARBA" id="ARBA00004651"/>
    </source>
</evidence>
<keyword evidence="8 10" id="KW-0472">Membrane</keyword>
<protein>
    <recommendedName>
        <fullName evidence="3 10">Cell division protein FtsX</fullName>
    </recommendedName>
</protein>
<name>A0A1F4R8J6_UNCSA</name>
<organism evidence="14 15">
    <name type="scientific">candidate division WOR-1 bacterium RIFCSPLOWO2_02_FULL_46_20</name>
    <dbReference type="NCBI Taxonomy" id="1802567"/>
    <lineage>
        <taxon>Bacteria</taxon>
        <taxon>Bacillati</taxon>
        <taxon>Saganbacteria</taxon>
    </lineage>
</organism>
<evidence type="ECO:0000259" key="13">
    <source>
        <dbReference type="Pfam" id="PF18075"/>
    </source>
</evidence>